<protein>
    <submittedName>
        <fullName evidence="2">Toll/interleukin-1 receptor domain-containing protein</fullName>
    </submittedName>
</protein>
<sequence length="168" mass="19407">MKTLFISYSWEGEEHDKWVENLAHSLDQFPDIHVIWDKYDLNSAKDKNFFMEKGVFSADFMLVVATETYVRKANTREGGVGIETFMNVSRHWDNLQDEQKQSTTSLVILRDKGQVPNYLQGHLYIDFTDDSKFDQSLERLLAQVNNSGLVARPKKVSQLSSTKKKVIV</sequence>
<dbReference type="EMBL" id="JBGOOW010000003">
    <property type="protein sequence ID" value="MEZ8180033.1"/>
    <property type="molecule type" value="Genomic_DNA"/>
</dbReference>
<feature type="domain" description="SEFIR" evidence="1">
    <location>
        <begin position="1"/>
        <end position="136"/>
    </location>
</feature>
<evidence type="ECO:0000259" key="1">
    <source>
        <dbReference type="PROSITE" id="PS51534"/>
    </source>
</evidence>
<dbReference type="InterPro" id="IPR013568">
    <property type="entry name" value="SEFIR_dom"/>
</dbReference>
<name>A0ABV4LNJ6_VIBSP</name>
<keyword evidence="2" id="KW-0675">Receptor</keyword>
<accession>A0ABV4LNJ6</accession>
<dbReference type="PROSITE" id="PS51534">
    <property type="entry name" value="SEFIR"/>
    <property type="match status" value="1"/>
</dbReference>
<reference evidence="2 3" key="1">
    <citation type="submission" date="2024-06" db="EMBL/GenBank/DDBJ databases">
        <authorList>
            <person name="Steensen K."/>
            <person name="Seneca J."/>
            <person name="Bartlau N."/>
            <person name="Yu A.X."/>
            <person name="Polz M.F."/>
        </authorList>
    </citation>
    <scope>NUCLEOTIDE SEQUENCE [LARGE SCALE GENOMIC DNA]</scope>
    <source>
        <strain evidence="2 3">1F145</strain>
    </source>
</reference>
<evidence type="ECO:0000313" key="3">
    <source>
        <dbReference type="Proteomes" id="UP001569200"/>
    </source>
</evidence>
<gene>
    <name evidence="2" type="ORF">ACED33_05055</name>
</gene>
<proteinExistence type="predicted"/>
<dbReference type="InterPro" id="IPR035897">
    <property type="entry name" value="Toll_tir_struct_dom_sf"/>
</dbReference>
<keyword evidence="3" id="KW-1185">Reference proteome</keyword>
<dbReference type="RefSeq" id="WP_233896305.1">
    <property type="nucleotide sequence ID" value="NZ_JBGONW010000001.1"/>
</dbReference>
<dbReference type="Pfam" id="PF13676">
    <property type="entry name" value="TIR_2"/>
    <property type="match status" value="1"/>
</dbReference>
<dbReference type="SUPFAM" id="SSF52200">
    <property type="entry name" value="Toll/Interleukin receptor TIR domain"/>
    <property type="match status" value="1"/>
</dbReference>
<comment type="caution">
    <text evidence="2">The sequence shown here is derived from an EMBL/GenBank/DDBJ whole genome shotgun (WGS) entry which is preliminary data.</text>
</comment>
<dbReference type="Gene3D" id="3.40.50.10140">
    <property type="entry name" value="Toll/interleukin-1 receptor homology (TIR) domain"/>
    <property type="match status" value="1"/>
</dbReference>
<organism evidence="2 3">
    <name type="scientific">Vibrio splendidus</name>
    <dbReference type="NCBI Taxonomy" id="29497"/>
    <lineage>
        <taxon>Bacteria</taxon>
        <taxon>Pseudomonadati</taxon>
        <taxon>Pseudomonadota</taxon>
        <taxon>Gammaproteobacteria</taxon>
        <taxon>Vibrionales</taxon>
        <taxon>Vibrionaceae</taxon>
        <taxon>Vibrio</taxon>
    </lineage>
</organism>
<evidence type="ECO:0000313" key="2">
    <source>
        <dbReference type="EMBL" id="MEZ8180033.1"/>
    </source>
</evidence>
<dbReference type="InterPro" id="IPR000157">
    <property type="entry name" value="TIR_dom"/>
</dbReference>
<dbReference type="Proteomes" id="UP001569200">
    <property type="component" value="Unassembled WGS sequence"/>
</dbReference>